<keyword evidence="2" id="KW-1185">Reference proteome</keyword>
<proteinExistence type="predicted"/>
<dbReference type="EMBL" id="MU277189">
    <property type="protein sequence ID" value="KAI0067811.1"/>
    <property type="molecule type" value="Genomic_DNA"/>
</dbReference>
<dbReference type="Proteomes" id="UP000814140">
    <property type="component" value="Unassembled WGS sequence"/>
</dbReference>
<organism evidence="1 2">
    <name type="scientific">Artomyces pyxidatus</name>
    <dbReference type="NCBI Taxonomy" id="48021"/>
    <lineage>
        <taxon>Eukaryota</taxon>
        <taxon>Fungi</taxon>
        <taxon>Dikarya</taxon>
        <taxon>Basidiomycota</taxon>
        <taxon>Agaricomycotina</taxon>
        <taxon>Agaricomycetes</taxon>
        <taxon>Russulales</taxon>
        <taxon>Auriscalpiaceae</taxon>
        <taxon>Artomyces</taxon>
    </lineage>
</organism>
<sequence length="312" mass="35268">MSLKRKAESASSEKAAAKKPRADFFLPKSSTNATAASLSPPRFIFPIKGEGNIRMTTWNVNGIKSVDEKEYLQAEDPDILILTETKHAKGRPDIMCLKTRYKYQTWGTDPKPSQAGTAILSKQKPLNVVIGLPTWPDPQEETAGRYVQLEFEHWYLAGTYVPNSGVDLRSMPVKKKWNAAFMKHVRALDSVKPVIWAGDFNCIPTLKDVDKDAGRLWDCMGGLTEVERTDFDAIIHPEEDEAKALVDAWRYLHPDAKEFTHATFKFGAWRLDSFILSSRIIANVQRCEIRHELKDLKLSDHWPVTIDLALAS</sequence>
<reference evidence="1" key="2">
    <citation type="journal article" date="2022" name="New Phytol.">
        <title>Evolutionary transition to the ectomycorrhizal habit in the genomes of a hyperdiverse lineage of mushroom-forming fungi.</title>
        <authorList>
            <person name="Looney B."/>
            <person name="Miyauchi S."/>
            <person name="Morin E."/>
            <person name="Drula E."/>
            <person name="Courty P.E."/>
            <person name="Kohler A."/>
            <person name="Kuo A."/>
            <person name="LaButti K."/>
            <person name="Pangilinan J."/>
            <person name="Lipzen A."/>
            <person name="Riley R."/>
            <person name="Andreopoulos W."/>
            <person name="He G."/>
            <person name="Johnson J."/>
            <person name="Nolan M."/>
            <person name="Tritt A."/>
            <person name="Barry K.W."/>
            <person name="Grigoriev I.V."/>
            <person name="Nagy L.G."/>
            <person name="Hibbett D."/>
            <person name="Henrissat B."/>
            <person name="Matheny P.B."/>
            <person name="Labbe J."/>
            <person name="Martin F.M."/>
        </authorList>
    </citation>
    <scope>NUCLEOTIDE SEQUENCE</scope>
    <source>
        <strain evidence="1">HHB10654</strain>
    </source>
</reference>
<gene>
    <name evidence="1" type="ORF">BV25DRAFT_869319</name>
</gene>
<name>A0ACB8TH99_9AGAM</name>
<accession>A0ACB8TH99</accession>
<protein>
    <submittedName>
        <fullName evidence="1">DNase I-like protein</fullName>
    </submittedName>
</protein>
<comment type="caution">
    <text evidence="1">The sequence shown here is derived from an EMBL/GenBank/DDBJ whole genome shotgun (WGS) entry which is preliminary data.</text>
</comment>
<evidence type="ECO:0000313" key="2">
    <source>
        <dbReference type="Proteomes" id="UP000814140"/>
    </source>
</evidence>
<reference evidence="1" key="1">
    <citation type="submission" date="2021-03" db="EMBL/GenBank/DDBJ databases">
        <authorList>
            <consortium name="DOE Joint Genome Institute"/>
            <person name="Ahrendt S."/>
            <person name="Looney B.P."/>
            <person name="Miyauchi S."/>
            <person name="Morin E."/>
            <person name="Drula E."/>
            <person name="Courty P.E."/>
            <person name="Chicoki N."/>
            <person name="Fauchery L."/>
            <person name="Kohler A."/>
            <person name="Kuo A."/>
            <person name="Labutti K."/>
            <person name="Pangilinan J."/>
            <person name="Lipzen A."/>
            <person name="Riley R."/>
            <person name="Andreopoulos W."/>
            <person name="He G."/>
            <person name="Johnson J."/>
            <person name="Barry K.W."/>
            <person name="Grigoriev I.V."/>
            <person name="Nagy L."/>
            <person name="Hibbett D."/>
            <person name="Henrissat B."/>
            <person name="Matheny P.B."/>
            <person name="Labbe J."/>
            <person name="Martin F."/>
        </authorList>
    </citation>
    <scope>NUCLEOTIDE SEQUENCE</scope>
    <source>
        <strain evidence="1">HHB10654</strain>
    </source>
</reference>
<evidence type="ECO:0000313" key="1">
    <source>
        <dbReference type="EMBL" id="KAI0067811.1"/>
    </source>
</evidence>